<feature type="transmembrane region" description="Helical" evidence="10">
    <location>
        <begin position="136"/>
        <end position="153"/>
    </location>
</feature>
<keyword evidence="13" id="KW-1185">Reference proteome</keyword>
<evidence type="ECO:0000256" key="2">
    <source>
        <dbReference type="ARBA" id="ARBA00010992"/>
    </source>
</evidence>
<feature type="transmembrane region" description="Helical" evidence="10">
    <location>
        <begin position="165"/>
        <end position="186"/>
    </location>
</feature>
<evidence type="ECO:0000256" key="1">
    <source>
        <dbReference type="ARBA" id="ARBA00004651"/>
    </source>
</evidence>
<keyword evidence="6 10" id="KW-0812">Transmembrane</keyword>
<dbReference type="RefSeq" id="WP_262434379.1">
    <property type="nucleotide sequence ID" value="NZ_JACRTF010000001.1"/>
</dbReference>
<evidence type="ECO:0000313" key="13">
    <source>
        <dbReference type="Proteomes" id="UP000651085"/>
    </source>
</evidence>
<dbReference type="InterPro" id="IPR005829">
    <property type="entry name" value="Sugar_transporter_CS"/>
</dbReference>
<evidence type="ECO:0000313" key="12">
    <source>
        <dbReference type="EMBL" id="MBC8593234.1"/>
    </source>
</evidence>
<keyword evidence="7 10" id="KW-1133">Transmembrane helix</keyword>
<evidence type="ECO:0000256" key="3">
    <source>
        <dbReference type="ARBA" id="ARBA00022448"/>
    </source>
</evidence>
<keyword evidence="3 9" id="KW-0813">Transport</keyword>
<dbReference type="Proteomes" id="UP000651085">
    <property type="component" value="Unassembled WGS sequence"/>
</dbReference>
<comment type="subcellular location">
    <subcellularLocation>
        <location evidence="1">Cell membrane</location>
        <topology evidence="1">Multi-pass membrane protein</topology>
    </subcellularLocation>
</comment>
<dbReference type="InterPro" id="IPR020846">
    <property type="entry name" value="MFS_dom"/>
</dbReference>
<dbReference type="PROSITE" id="PS50850">
    <property type="entry name" value="MFS"/>
    <property type="match status" value="1"/>
</dbReference>
<feature type="transmembrane region" description="Helical" evidence="10">
    <location>
        <begin position="48"/>
        <end position="66"/>
    </location>
</feature>
<keyword evidence="5" id="KW-0762">Sugar transport</keyword>
<accession>A0A926IPF6</accession>
<dbReference type="PANTHER" id="PTHR48023">
    <property type="entry name" value="D-XYLOSE-PROTON SYMPORTER-LIKE 2"/>
    <property type="match status" value="1"/>
</dbReference>
<evidence type="ECO:0000256" key="7">
    <source>
        <dbReference type="ARBA" id="ARBA00022989"/>
    </source>
</evidence>
<dbReference type="PRINTS" id="PR00171">
    <property type="entry name" value="SUGRTRNSPORT"/>
</dbReference>
<evidence type="ECO:0000256" key="5">
    <source>
        <dbReference type="ARBA" id="ARBA00022597"/>
    </source>
</evidence>
<dbReference type="Pfam" id="PF00083">
    <property type="entry name" value="Sugar_tr"/>
    <property type="match status" value="1"/>
</dbReference>
<dbReference type="AlphaFoldDB" id="A0A926IPF6"/>
<feature type="transmembrane region" description="Helical" evidence="10">
    <location>
        <begin position="285"/>
        <end position="303"/>
    </location>
</feature>
<keyword evidence="8 10" id="KW-0472">Membrane</keyword>
<feature type="transmembrane region" description="Helical" evidence="10">
    <location>
        <begin position="244"/>
        <end position="265"/>
    </location>
</feature>
<feature type="transmembrane region" description="Helical" evidence="10">
    <location>
        <begin position="310"/>
        <end position="330"/>
    </location>
</feature>
<reference evidence="12" key="1">
    <citation type="submission" date="2020-08" db="EMBL/GenBank/DDBJ databases">
        <title>Genome public.</title>
        <authorList>
            <person name="Liu C."/>
            <person name="Sun Q."/>
        </authorList>
    </citation>
    <scope>NUCLEOTIDE SEQUENCE</scope>
    <source>
        <strain evidence="12">N12</strain>
    </source>
</reference>
<dbReference type="InterPro" id="IPR003663">
    <property type="entry name" value="Sugar/inositol_transpt"/>
</dbReference>
<evidence type="ECO:0000256" key="6">
    <source>
        <dbReference type="ARBA" id="ARBA00022692"/>
    </source>
</evidence>
<dbReference type="SUPFAM" id="SSF103473">
    <property type="entry name" value="MFS general substrate transporter"/>
    <property type="match status" value="1"/>
</dbReference>
<dbReference type="InterPro" id="IPR036259">
    <property type="entry name" value="MFS_trans_sf"/>
</dbReference>
<feature type="domain" description="Major facilitator superfamily (MFS) profile" evidence="11">
    <location>
        <begin position="12"/>
        <end position="427"/>
    </location>
</feature>
<evidence type="ECO:0000259" key="11">
    <source>
        <dbReference type="PROSITE" id="PS50850"/>
    </source>
</evidence>
<proteinExistence type="inferred from homology"/>
<name>A0A926IPF6_9BACT</name>
<comment type="caution">
    <text evidence="12">The sequence shown here is derived from an EMBL/GenBank/DDBJ whole genome shotgun (WGS) entry which is preliminary data.</text>
</comment>
<organism evidence="12 13">
    <name type="scientific">Jilunia laotingensis</name>
    <dbReference type="NCBI Taxonomy" id="2763675"/>
    <lineage>
        <taxon>Bacteria</taxon>
        <taxon>Pseudomonadati</taxon>
        <taxon>Bacteroidota</taxon>
        <taxon>Bacteroidia</taxon>
        <taxon>Bacteroidales</taxon>
        <taxon>Bacteroidaceae</taxon>
        <taxon>Jilunia</taxon>
    </lineage>
</organism>
<dbReference type="PROSITE" id="PS00216">
    <property type="entry name" value="SUGAR_TRANSPORT_1"/>
    <property type="match status" value="1"/>
</dbReference>
<evidence type="ECO:0000256" key="4">
    <source>
        <dbReference type="ARBA" id="ARBA00022475"/>
    </source>
</evidence>
<dbReference type="InterPro" id="IPR005828">
    <property type="entry name" value="MFS_sugar_transport-like"/>
</dbReference>
<gene>
    <name evidence="12" type="ORF">H8744_08210</name>
</gene>
<dbReference type="Gene3D" id="1.20.1250.20">
    <property type="entry name" value="MFS general substrate transporter like domains"/>
    <property type="match status" value="1"/>
</dbReference>
<feature type="transmembrane region" description="Helical" evidence="10">
    <location>
        <begin position="374"/>
        <end position="397"/>
    </location>
</feature>
<dbReference type="GO" id="GO:0005886">
    <property type="term" value="C:plasma membrane"/>
    <property type="evidence" value="ECO:0007669"/>
    <property type="project" value="UniProtKB-SubCell"/>
</dbReference>
<dbReference type="GO" id="GO:0022857">
    <property type="term" value="F:transmembrane transporter activity"/>
    <property type="evidence" value="ECO:0007669"/>
    <property type="project" value="InterPro"/>
</dbReference>
<dbReference type="FunFam" id="1.20.1250.20:FF:000122">
    <property type="entry name" value="D-xylose transporter XylE"/>
    <property type="match status" value="1"/>
</dbReference>
<comment type="similarity">
    <text evidence="2 9">Belongs to the major facilitator superfamily. Sugar transporter (TC 2.A.1.1) family.</text>
</comment>
<feature type="transmembrane region" description="Helical" evidence="10">
    <location>
        <begin position="403"/>
        <end position="420"/>
    </location>
</feature>
<protein>
    <submittedName>
        <fullName evidence="12">Sugar porter family MFS transporter</fullName>
    </submittedName>
</protein>
<dbReference type="NCBIfam" id="TIGR00879">
    <property type="entry name" value="SP"/>
    <property type="match status" value="1"/>
</dbReference>
<evidence type="ECO:0000256" key="10">
    <source>
        <dbReference type="SAM" id="Phobius"/>
    </source>
</evidence>
<evidence type="ECO:0000256" key="8">
    <source>
        <dbReference type="ARBA" id="ARBA00023136"/>
    </source>
</evidence>
<feature type="transmembrane region" description="Helical" evidence="10">
    <location>
        <begin position="78"/>
        <end position="97"/>
    </location>
</feature>
<dbReference type="EMBL" id="JACRTF010000001">
    <property type="protein sequence ID" value="MBC8593234.1"/>
    <property type="molecule type" value="Genomic_DNA"/>
</dbReference>
<keyword evidence="4" id="KW-1003">Cell membrane</keyword>
<dbReference type="PROSITE" id="PS00217">
    <property type="entry name" value="SUGAR_TRANSPORT_2"/>
    <property type="match status" value="1"/>
</dbReference>
<dbReference type="PANTHER" id="PTHR48023:SF4">
    <property type="entry name" value="D-XYLOSE-PROTON SYMPORTER-LIKE 2"/>
    <property type="match status" value="1"/>
</dbReference>
<dbReference type="InterPro" id="IPR050820">
    <property type="entry name" value="MFS_Sugar_Transporter"/>
</dbReference>
<sequence length="440" mass="48977">MGSTVKGFMFYVAFVASLGGLLFGFDTAVISGAEKSIQQIYELSDFTHGFTIAIALIGTIVGALVCSKPVEKYGRLKALRVIALIYFISALGSAAIVNWYSFIFFRFIGGLAVGASSVVGPMYIAEISPSHWRGRFVAFFQFNIVLGIVIAYLSNYLIHGIPNDWRWMLGVLAIPALIFGILLYTVPESPRWLMTQGREKDAGKVLTEVGEKNVSKELQEIKNSLIATEGSGDKLFQREYWKPILYAFLIATFNQLSGINAILYYAPRIFEMSGLFRDSAMVQSIIIGVTNLVFTMIGMILIDKVGRKKLLYVGSIGMTISLALVARGFYLEVVTGYYMLICLMSFIAFFAISLGAVIWVLISEIFPNNIRSKGQVFGSTTHWVWSALLSWMFPVFISTGGTFIFSFFAVMMALSFIFAWKLPETKNKSLEQIQKELLTK</sequence>
<feature type="transmembrane region" description="Helical" evidence="10">
    <location>
        <begin position="103"/>
        <end position="124"/>
    </location>
</feature>
<feature type="transmembrane region" description="Helical" evidence="10">
    <location>
        <begin position="336"/>
        <end position="362"/>
    </location>
</feature>
<evidence type="ECO:0000256" key="9">
    <source>
        <dbReference type="RuleBase" id="RU003346"/>
    </source>
</evidence>